<feature type="compositionally biased region" description="Gly residues" evidence="1">
    <location>
        <begin position="110"/>
        <end position="122"/>
    </location>
</feature>
<feature type="compositionally biased region" description="Low complexity" evidence="1">
    <location>
        <begin position="252"/>
        <end position="263"/>
    </location>
</feature>
<feature type="compositionally biased region" description="Acidic residues" evidence="1">
    <location>
        <begin position="133"/>
        <end position="142"/>
    </location>
</feature>
<name>A0A9K3J2X6_HELAN</name>
<dbReference type="EMBL" id="MNCJ02000320">
    <property type="protein sequence ID" value="KAF5806800.1"/>
    <property type="molecule type" value="Genomic_DNA"/>
</dbReference>
<protein>
    <submittedName>
        <fullName evidence="2">Uncharacterized protein</fullName>
    </submittedName>
</protein>
<feature type="region of interest" description="Disordered" evidence="1">
    <location>
        <begin position="93"/>
        <end position="183"/>
    </location>
</feature>
<feature type="region of interest" description="Disordered" evidence="1">
    <location>
        <begin position="239"/>
        <end position="294"/>
    </location>
</feature>
<comment type="caution">
    <text evidence="2">The sequence shown here is derived from an EMBL/GenBank/DDBJ whole genome shotgun (WGS) entry which is preliminary data.</text>
</comment>
<evidence type="ECO:0000313" key="2">
    <source>
        <dbReference type="EMBL" id="KAF5806800.1"/>
    </source>
</evidence>
<dbReference type="AlphaFoldDB" id="A0A9K3J2X6"/>
<keyword evidence="3" id="KW-1185">Reference proteome</keyword>
<feature type="compositionally biased region" description="Polar residues" evidence="1">
    <location>
        <begin position="269"/>
        <end position="287"/>
    </location>
</feature>
<dbReference type="Gramene" id="mRNA:HanXRQr2_Chr05g0225831">
    <property type="protein sequence ID" value="CDS:HanXRQr2_Chr05g0225831.1"/>
    <property type="gene ID" value="HanXRQr2_Chr05g0225831"/>
</dbReference>
<gene>
    <name evidence="2" type="ORF">HanXRQr2_Chr05g0225831</name>
</gene>
<reference evidence="2" key="1">
    <citation type="journal article" date="2017" name="Nature">
        <title>The sunflower genome provides insights into oil metabolism, flowering and Asterid evolution.</title>
        <authorList>
            <person name="Badouin H."/>
            <person name="Gouzy J."/>
            <person name="Grassa C.J."/>
            <person name="Murat F."/>
            <person name="Staton S.E."/>
            <person name="Cottret L."/>
            <person name="Lelandais-Briere C."/>
            <person name="Owens G.L."/>
            <person name="Carrere S."/>
            <person name="Mayjonade B."/>
            <person name="Legrand L."/>
            <person name="Gill N."/>
            <person name="Kane N.C."/>
            <person name="Bowers J.E."/>
            <person name="Hubner S."/>
            <person name="Bellec A."/>
            <person name="Berard A."/>
            <person name="Berges H."/>
            <person name="Blanchet N."/>
            <person name="Boniface M.C."/>
            <person name="Brunel D."/>
            <person name="Catrice O."/>
            <person name="Chaidir N."/>
            <person name="Claudel C."/>
            <person name="Donnadieu C."/>
            <person name="Faraut T."/>
            <person name="Fievet G."/>
            <person name="Helmstetter N."/>
            <person name="King M."/>
            <person name="Knapp S.J."/>
            <person name="Lai Z."/>
            <person name="Le Paslier M.C."/>
            <person name="Lippi Y."/>
            <person name="Lorenzon L."/>
            <person name="Mandel J.R."/>
            <person name="Marage G."/>
            <person name="Marchand G."/>
            <person name="Marquand E."/>
            <person name="Bret-Mestries E."/>
            <person name="Morien E."/>
            <person name="Nambeesan S."/>
            <person name="Nguyen T."/>
            <person name="Pegot-Espagnet P."/>
            <person name="Pouilly N."/>
            <person name="Raftis F."/>
            <person name="Sallet E."/>
            <person name="Schiex T."/>
            <person name="Thomas J."/>
            <person name="Vandecasteele C."/>
            <person name="Vares D."/>
            <person name="Vear F."/>
            <person name="Vautrin S."/>
            <person name="Crespi M."/>
            <person name="Mangin B."/>
            <person name="Burke J.M."/>
            <person name="Salse J."/>
            <person name="Munos S."/>
            <person name="Vincourt P."/>
            <person name="Rieseberg L.H."/>
            <person name="Langlade N.B."/>
        </authorList>
    </citation>
    <scope>NUCLEOTIDE SEQUENCE</scope>
    <source>
        <tissue evidence="2">Leaves</tissue>
    </source>
</reference>
<organism evidence="2 3">
    <name type="scientific">Helianthus annuus</name>
    <name type="common">Common sunflower</name>
    <dbReference type="NCBI Taxonomy" id="4232"/>
    <lineage>
        <taxon>Eukaryota</taxon>
        <taxon>Viridiplantae</taxon>
        <taxon>Streptophyta</taxon>
        <taxon>Embryophyta</taxon>
        <taxon>Tracheophyta</taxon>
        <taxon>Spermatophyta</taxon>
        <taxon>Magnoliopsida</taxon>
        <taxon>eudicotyledons</taxon>
        <taxon>Gunneridae</taxon>
        <taxon>Pentapetalae</taxon>
        <taxon>asterids</taxon>
        <taxon>campanulids</taxon>
        <taxon>Asterales</taxon>
        <taxon>Asteraceae</taxon>
        <taxon>Asteroideae</taxon>
        <taxon>Heliantheae alliance</taxon>
        <taxon>Heliantheae</taxon>
        <taxon>Helianthus</taxon>
    </lineage>
</organism>
<accession>A0A9K3J2X6</accession>
<evidence type="ECO:0000256" key="1">
    <source>
        <dbReference type="SAM" id="MobiDB-lite"/>
    </source>
</evidence>
<sequence length="294" mass="32159">MYPRILQITMSVQHPDLSKEDNDVLKIDVMKEISLKIFKGYGAKSYKESDPPQKLFGFLDNNTYVALENDKWRHDNSGSDNEEPTLNKMIEDKFGKKRESDDDDSDDEGSGGGEGGDGGNVGAGAASARGSDDADSSSDENPPEPGYEHYIDQHGIHPLRRIRTDQDQDEDYVPSDTEAADIQKKKQAAIQRKKKMKKTVGTSSSAHAFVQQETVVEPVQEAEVNPQFAFSAQEAAVMTASLSEAPQPPPTTTSATETPVVTPLVEPQQAGTSSSLRQQSEAHQRSSACRGRLF</sequence>
<evidence type="ECO:0000313" key="3">
    <source>
        <dbReference type="Proteomes" id="UP000215914"/>
    </source>
</evidence>
<feature type="compositionally biased region" description="Basic and acidic residues" evidence="1">
    <location>
        <begin position="146"/>
        <end position="155"/>
    </location>
</feature>
<dbReference type="Proteomes" id="UP000215914">
    <property type="component" value="Unassembled WGS sequence"/>
</dbReference>
<proteinExistence type="predicted"/>
<reference evidence="2" key="2">
    <citation type="submission" date="2020-06" db="EMBL/GenBank/DDBJ databases">
        <title>Helianthus annuus Genome sequencing and assembly Release 2.</title>
        <authorList>
            <person name="Gouzy J."/>
            <person name="Langlade N."/>
            <person name="Munos S."/>
        </authorList>
    </citation>
    <scope>NUCLEOTIDE SEQUENCE</scope>
    <source>
        <tissue evidence="2">Leaves</tissue>
    </source>
</reference>